<keyword evidence="4" id="KW-0804">Transcription</keyword>
<dbReference type="GO" id="GO:0001006">
    <property type="term" value="F:RNA polymerase III type 3 promoter sequence-specific DNA binding"/>
    <property type="evidence" value="ECO:0007669"/>
    <property type="project" value="TreeGrafter"/>
</dbReference>
<dbReference type="GO" id="GO:0042795">
    <property type="term" value="P:snRNA transcription by RNA polymerase II"/>
    <property type="evidence" value="ECO:0007669"/>
    <property type="project" value="TreeGrafter"/>
</dbReference>
<keyword evidence="10" id="KW-1185">Reference proteome</keyword>
<dbReference type="AlphaFoldDB" id="A0A1J4K4U1"/>
<dbReference type="Pfam" id="PF13921">
    <property type="entry name" value="Myb_DNA-bind_6"/>
    <property type="match status" value="1"/>
</dbReference>
<dbReference type="SMART" id="SM00717">
    <property type="entry name" value="SANT"/>
    <property type="match status" value="2"/>
</dbReference>
<protein>
    <submittedName>
        <fullName evidence="9">Myb-like DNA-binding domain containing protein</fullName>
    </submittedName>
</protein>
<dbReference type="InterPro" id="IPR017930">
    <property type="entry name" value="Myb_dom"/>
</dbReference>
<dbReference type="EMBL" id="MLAK01000739">
    <property type="protein sequence ID" value="OHT05994.1"/>
    <property type="molecule type" value="Genomic_DNA"/>
</dbReference>
<evidence type="ECO:0000256" key="6">
    <source>
        <dbReference type="SAM" id="MobiDB-lite"/>
    </source>
</evidence>
<dbReference type="RefSeq" id="XP_068359130.1">
    <property type="nucleotide sequence ID" value="XM_068504721.1"/>
</dbReference>
<evidence type="ECO:0000259" key="8">
    <source>
        <dbReference type="PROSITE" id="PS51294"/>
    </source>
</evidence>
<evidence type="ECO:0000256" key="2">
    <source>
        <dbReference type="ARBA" id="ARBA00023015"/>
    </source>
</evidence>
<feature type="region of interest" description="Disordered" evidence="6">
    <location>
        <begin position="176"/>
        <end position="200"/>
    </location>
</feature>
<sequence length="253" mass="29435">MISSFTTSPQQITPQSPTSSPLSSCTNNMFNSFIETKLIQNVNFNINNLNSTNSNGSIKNSKPKIQMKQPFKPHQKFTIEDDEKLRDLVKKFGDSNWLVVADHMPGRNSRQCRERWLNYLSPTLNNSEFTPEEDQLLNEKVEELGTRWVKIAKYFDRRTDQMVKNRYFMLKRKAERKLNKRKNSSKTSQNSQNIEKPTVISQAQETVSTDSDNFFEMANEILPQDDALDQAFIEDFDQNLIFDEADMFGLFSF</sequence>
<feature type="domain" description="HTH myb-type" evidence="8">
    <location>
        <begin position="129"/>
        <end position="175"/>
    </location>
</feature>
<feature type="domain" description="HTH myb-type" evidence="8">
    <location>
        <begin position="69"/>
        <end position="124"/>
    </location>
</feature>
<organism evidence="9 10">
    <name type="scientific">Tritrichomonas foetus</name>
    <dbReference type="NCBI Taxonomy" id="1144522"/>
    <lineage>
        <taxon>Eukaryota</taxon>
        <taxon>Metamonada</taxon>
        <taxon>Parabasalia</taxon>
        <taxon>Tritrichomonadida</taxon>
        <taxon>Tritrichomonadidae</taxon>
        <taxon>Tritrichomonas</taxon>
    </lineage>
</organism>
<feature type="domain" description="Myb-like" evidence="7">
    <location>
        <begin position="121"/>
        <end position="167"/>
    </location>
</feature>
<dbReference type="GO" id="GO:0000978">
    <property type="term" value="F:RNA polymerase II cis-regulatory region sequence-specific DNA binding"/>
    <property type="evidence" value="ECO:0007669"/>
    <property type="project" value="TreeGrafter"/>
</dbReference>
<name>A0A1J4K4U1_9EUKA</name>
<dbReference type="GeneID" id="94839425"/>
<dbReference type="CDD" id="cd00167">
    <property type="entry name" value="SANT"/>
    <property type="match status" value="2"/>
</dbReference>
<dbReference type="GO" id="GO:0019185">
    <property type="term" value="C:snRNA-activating protein complex"/>
    <property type="evidence" value="ECO:0007669"/>
    <property type="project" value="TreeGrafter"/>
</dbReference>
<dbReference type="PROSITE" id="PS50090">
    <property type="entry name" value="MYB_LIKE"/>
    <property type="match status" value="2"/>
</dbReference>
<keyword evidence="2" id="KW-0805">Transcription regulation</keyword>
<dbReference type="InterPro" id="IPR001005">
    <property type="entry name" value="SANT/Myb"/>
</dbReference>
<evidence type="ECO:0000313" key="9">
    <source>
        <dbReference type="EMBL" id="OHT05994.1"/>
    </source>
</evidence>
<feature type="region of interest" description="Disordered" evidence="6">
    <location>
        <begin position="1"/>
        <end position="24"/>
    </location>
</feature>
<dbReference type="PANTHER" id="PTHR46621:SF1">
    <property type="entry name" value="SNRNA-ACTIVATING PROTEIN COMPLEX SUBUNIT 4"/>
    <property type="match status" value="1"/>
</dbReference>
<dbReference type="PROSITE" id="PS51294">
    <property type="entry name" value="HTH_MYB"/>
    <property type="match status" value="2"/>
</dbReference>
<comment type="caution">
    <text evidence="9">The sequence shown here is derived from an EMBL/GenBank/DDBJ whole genome shotgun (WGS) entry which is preliminary data.</text>
</comment>
<dbReference type="PANTHER" id="PTHR46621">
    <property type="entry name" value="SNRNA-ACTIVATING PROTEIN COMPLEX SUBUNIT 4"/>
    <property type="match status" value="1"/>
</dbReference>
<dbReference type="GO" id="GO:0042796">
    <property type="term" value="P:snRNA transcription by RNA polymerase III"/>
    <property type="evidence" value="ECO:0007669"/>
    <property type="project" value="TreeGrafter"/>
</dbReference>
<dbReference type="VEuPathDB" id="TrichDB:TRFO_26060"/>
<feature type="domain" description="Myb-like" evidence="7">
    <location>
        <begin position="69"/>
        <end position="120"/>
    </location>
</feature>
<evidence type="ECO:0000313" key="10">
    <source>
        <dbReference type="Proteomes" id="UP000179807"/>
    </source>
</evidence>
<proteinExistence type="predicted"/>
<keyword evidence="5" id="KW-0539">Nucleus</keyword>
<evidence type="ECO:0000256" key="5">
    <source>
        <dbReference type="ARBA" id="ARBA00023242"/>
    </source>
</evidence>
<dbReference type="Gene3D" id="1.10.10.60">
    <property type="entry name" value="Homeodomain-like"/>
    <property type="match status" value="2"/>
</dbReference>
<dbReference type="InterPro" id="IPR009057">
    <property type="entry name" value="Homeodomain-like_sf"/>
</dbReference>
<evidence type="ECO:0000256" key="1">
    <source>
        <dbReference type="ARBA" id="ARBA00022737"/>
    </source>
</evidence>
<dbReference type="Proteomes" id="UP000179807">
    <property type="component" value="Unassembled WGS sequence"/>
</dbReference>
<evidence type="ECO:0000256" key="4">
    <source>
        <dbReference type="ARBA" id="ARBA00023163"/>
    </source>
</evidence>
<keyword evidence="1" id="KW-0677">Repeat</keyword>
<keyword evidence="3" id="KW-0238">DNA-binding</keyword>
<dbReference type="SUPFAM" id="SSF46689">
    <property type="entry name" value="Homeodomain-like"/>
    <property type="match status" value="1"/>
</dbReference>
<dbReference type="InterPro" id="IPR051575">
    <property type="entry name" value="Myb-like_DNA-bd"/>
</dbReference>
<evidence type="ECO:0000259" key="7">
    <source>
        <dbReference type="PROSITE" id="PS50090"/>
    </source>
</evidence>
<accession>A0A1J4K4U1</accession>
<evidence type="ECO:0000256" key="3">
    <source>
        <dbReference type="ARBA" id="ARBA00023125"/>
    </source>
</evidence>
<dbReference type="OrthoDB" id="2143914at2759"/>
<dbReference type="FunFam" id="1.10.10.60:FF:000010">
    <property type="entry name" value="Transcriptional activator Myb isoform A"/>
    <property type="match status" value="1"/>
</dbReference>
<reference evidence="9" key="1">
    <citation type="submission" date="2016-10" db="EMBL/GenBank/DDBJ databases">
        <authorList>
            <person name="Benchimol M."/>
            <person name="Almeida L.G."/>
            <person name="Vasconcelos A.T."/>
            <person name="Perreira-Neves A."/>
            <person name="Rosa I.A."/>
            <person name="Tasca T."/>
            <person name="Bogo M.R."/>
            <person name="de Souza W."/>
        </authorList>
    </citation>
    <scope>NUCLEOTIDE SEQUENCE [LARGE SCALE GENOMIC DNA]</scope>
    <source>
        <strain evidence="9">K</strain>
    </source>
</reference>
<gene>
    <name evidence="9" type="ORF">TRFO_26060</name>
</gene>